<evidence type="ECO:0000256" key="5">
    <source>
        <dbReference type="ARBA" id="ARBA00022833"/>
    </source>
</evidence>
<evidence type="ECO:0000256" key="4">
    <source>
        <dbReference type="ARBA" id="ARBA00022801"/>
    </source>
</evidence>
<comment type="caution">
    <text evidence="10">The sequence shown here is derived from an EMBL/GenBank/DDBJ whole genome shotgun (WGS) entry which is preliminary data.</text>
</comment>
<name>A0ABP8VY68_9ACTN</name>
<dbReference type="RefSeq" id="WP_345263555.1">
    <property type="nucleotide sequence ID" value="NZ_BAABIM010000001.1"/>
</dbReference>
<comment type="similarity">
    <text evidence="9">Belongs to the peptidase M15D family.</text>
</comment>
<evidence type="ECO:0000256" key="7">
    <source>
        <dbReference type="ARBA" id="ARBA00023049"/>
    </source>
</evidence>
<keyword evidence="7 9" id="KW-0482">Metalloprotease</keyword>
<sequence length="207" mass="22042">MTILLSDPRVAAVPVRDTGDQPVLLQAGLSHGDVWVRAGLAVRLAEAATALPDGVRLHVVEGWRPAAQQSAIITRYTAELRRRHPDAGDAELRVLASRFVAPLEVAPHVAGAAVDLTLVTADGAPLDLGTEVDATPEQSGGRCYTGSDLVVGEAREHRELMARALGGAGLVNYPTEWWHWSFGDRYWALVTGAPAALYGPMVVERAA</sequence>
<dbReference type="EMBL" id="BAABIM010000001">
    <property type="protein sequence ID" value="GAA4676060.1"/>
    <property type="molecule type" value="Genomic_DNA"/>
</dbReference>
<dbReference type="InterPro" id="IPR000755">
    <property type="entry name" value="A_A_dipeptidase"/>
</dbReference>
<accession>A0ABP8VY68</accession>
<dbReference type="InterPro" id="IPR009045">
    <property type="entry name" value="Zn_M74/Hedgehog-like"/>
</dbReference>
<evidence type="ECO:0000256" key="8">
    <source>
        <dbReference type="ARBA" id="ARBA00023316"/>
    </source>
</evidence>
<gene>
    <name evidence="10" type="ORF">GCM10023226_11570</name>
</gene>
<evidence type="ECO:0000256" key="2">
    <source>
        <dbReference type="ARBA" id="ARBA00022670"/>
    </source>
</evidence>
<dbReference type="Pfam" id="PF01427">
    <property type="entry name" value="Peptidase_M15"/>
    <property type="match status" value="1"/>
</dbReference>
<dbReference type="SUPFAM" id="SSF55166">
    <property type="entry name" value="Hedgehog/DD-peptidase"/>
    <property type="match status" value="1"/>
</dbReference>
<dbReference type="PIRSF" id="PIRSF026671">
    <property type="entry name" value="AA_dipeptidase"/>
    <property type="match status" value="1"/>
</dbReference>
<comment type="catalytic activity">
    <reaction evidence="1 9">
        <text>D-alanyl-D-alanine + H2O = 2 D-alanine</text>
        <dbReference type="Rhea" id="RHEA:20661"/>
        <dbReference type="ChEBI" id="CHEBI:15377"/>
        <dbReference type="ChEBI" id="CHEBI:57416"/>
        <dbReference type="ChEBI" id="CHEBI:57822"/>
        <dbReference type="EC" id="3.4.13.22"/>
    </reaction>
</comment>
<proteinExistence type="inferred from homology"/>
<keyword evidence="5" id="KW-0862">Zinc</keyword>
<organism evidence="10 11">
    <name type="scientific">Nocardioides nanhaiensis</name>
    <dbReference type="NCBI Taxonomy" id="1476871"/>
    <lineage>
        <taxon>Bacteria</taxon>
        <taxon>Bacillati</taxon>
        <taxon>Actinomycetota</taxon>
        <taxon>Actinomycetes</taxon>
        <taxon>Propionibacteriales</taxon>
        <taxon>Nocardioidaceae</taxon>
        <taxon>Nocardioides</taxon>
    </lineage>
</organism>
<evidence type="ECO:0000256" key="6">
    <source>
        <dbReference type="ARBA" id="ARBA00022997"/>
    </source>
</evidence>
<evidence type="ECO:0000313" key="10">
    <source>
        <dbReference type="EMBL" id="GAA4676060.1"/>
    </source>
</evidence>
<evidence type="ECO:0000256" key="1">
    <source>
        <dbReference type="ARBA" id="ARBA00001362"/>
    </source>
</evidence>
<dbReference type="EC" id="3.4.13.22" evidence="9"/>
<keyword evidence="6 9" id="KW-0224">Dipeptidase</keyword>
<dbReference type="Proteomes" id="UP001500621">
    <property type="component" value="Unassembled WGS sequence"/>
</dbReference>
<keyword evidence="4 9" id="KW-0378">Hydrolase</keyword>
<dbReference type="PANTHER" id="PTHR43126">
    <property type="entry name" value="D-ALANYL-D-ALANINE DIPEPTIDASE"/>
    <property type="match status" value="1"/>
</dbReference>
<keyword evidence="3" id="KW-0479">Metal-binding</keyword>
<evidence type="ECO:0000256" key="9">
    <source>
        <dbReference type="PIRNR" id="PIRNR026671"/>
    </source>
</evidence>
<keyword evidence="11" id="KW-1185">Reference proteome</keyword>
<reference evidence="11" key="1">
    <citation type="journal article" date="2019" name="Int. J. Syst. Evol. Microbiol.">
        <title>The Global Catalogue of Microorganisms (GCM) 10K type strain sequencing project: providing services to taxonomists for standard genome sequencing and annotation.</title>
        <authorList>
            <consortium name="The Broad Institute Genomics Platform"/>
            <consortium name="The Broad Institute Genome Sequencing Center for Infectious Disease"/>
            <person name="Wu L."/>
            <person name="Ma J."/>
        </authorList>
    </citation>
    <scope>NUCLEOTIDE SEQUENCE [LARGE SCALE GENOMIC DNA]</scope>
    <source>
        <strain evidence="11">JCM 18127</strain>
    </source>
</reference>
<evidence type="ECO:0000256" key="3">
    <source>
        <dbReference type="ARBA" id="ARBA00022723"/>
    </source>
</evidence>
<dbReference type="PANTHER" id="PTHR43126:SF2">
    <property type="entry name" value="D-ALANYL-D-ALANINE DIPEPTIDASE"/>
    <property type="match status" value="1"/>
</dbReference>
<keyword evidence="8 9" id="KW-0961">Cell wall biogenesis/degradation</keyword>
<dbReference type="Gene3D" id="3.30.1380.10">
    <property type="match status" value="1"/>
</dbReference>
<keyword evidence="2 9" id="KW-0645">Protease</keyword>
<protein>
    <recommendedName>
        <fullName evidence="9">D-alanyl-D-alanine dipeptidase</fullName>
        <shortName evidence="9">D-Ala-D-Ala dipeptidase</shortName>
        <ecNumber evidence="9">3.4.13.22</ecNumber>
    </recommendedName>
</protein>
<evidence type="ECO:0000313" key="11">
    <source>
        <dbReference type="Proteomes" id="UP001500621"/>
    </source>
</evidence>
<comment type="function">
    <text evidence="9">Catalyzes hydrolysis of the D-alanyl-D-alanine dipeptide.</text>
</comment>